<organism evidence="1">
    <name type="scientific">Streptomyces avermitilis</name>
    <dbReference type="NCBI Taxonomy" id="33903"/>
    <lineage>
        <taxon>Bacteria</taxon>
        <taxon>Bacillati</taxon>
        <taxon>Actinomycetota</taxon>
        <taxon>Actinomycetes</taxon>
        <taxon>Kitasatosporales</taxon>
        <taxon>Streptomycetaceae</taxon>
        <taxon>Streptomyces</taxon>
    </lineage>
</organism>
<name>A0A224AUA0_STRAX</name>
<sequence>MRLADGPQVECEIEVAAPPERVWRLVSDISTSARYSPELQWVEWLDGAEGPAVGACFVGRNSNAGLGEWQSVSRIAEFVEPLSFRWEVVREDDRNGEALTVWTYTLAPAADGSSTRLRHGMRIGPARGPLQEFVASAPEREERIVGGRLAQLRAGIEATLAGVKAEAEA</sequence>
<dbReference type="RefSeq" id="WP_037650417.1">
    <property type="nucleotide sequence ID" value="NZ_BAABTN010000035.1"/>
</dbReference>
<protein>
    <submittedName>
        <fullName evidence="1">Putative SRPBCC family protein</fullName>
    </submittedName>
</protein>
<dbReference type="InterPro" id="IPR023393">
    <property type="entry name" value="START-like_dom_sf"/>
</dbReference>
<gene>
    <name evidence="2" type="ORF">SAV14893_075530</name>
    <name evidence="3" type="ORF">SAV31267_009720</name>
</gene>
<evidence type="ECO:0000313" key="1">
    <source>
        <dbReference type="EMBL" id="BBA21066.1"/>
    </source>
</evidence>
<evidence type="ECO:0000313" key="3">
    <source>
        <dbReference type="EMBL" id="GDY71487.1"/>
    </source>
</evidence>
<evidence type="ECO:0000313" key="2">
    <source>
        <dbReference type="EMBL" id="GDY68160.1"/>
    </source>
</evidence>
<dbReference type="InterPro" id="IPR019587">
    <property type="entry name" value="Polyketide_cyclase/dehydratase"/>
</dbReference>
<dbReference type="Proteomes" id="UP000299211">
    <property type="component" value="Unassembled WGS sequence"/>
</dbReference>
<evidence type="ECO:0000313" key="4">
    <source>
        <dbReference type="Proteomes" id="UP000299211"/>
    </source>
</evidence>
<dbReference type="EMBL" id="BJHX01000001">
    <property type="protein sequence ID" value="GDY68160.1"/>
    <property type="molecule type" value="Genomic_DNA"/>
</dbReference>
<evidence type="ECO:0000313" key="5">
    <source>
        <dbReference type="Proteomes" id="UP000302139"/>
    </source>
</evidence>
<dbReference type="Proteomes" id="UP000302139">
    <property type="component" value="Unassembled WGS sequence"/>
</dbReference>
<dbReference type="Gene3D" id="3.30.530.20">
    <property type="match status" value="1"/>
</dbReference>
<reference evidence="2 5" key="3">
    <citation type="submission" date="2019-04" db="EMBL/GenBank/DDBJ databases">
        <title>Draft genome sequences of Streptomyces avermitilis NBRC 14893.</title>
        <authorList>
            <person name="Komaki H."/>
            <person name="Tamura T."/>
            <person name="Hosoyama A."/>
        </authorList>
    </citation>
    <scope>NUCLEOTIDE SEQUENCE [LARGE SCALE GENOMIC DNA]</scope>
    <source>
        <strain evidence="2 5">NBRC 14893</strain>
    </source>
</reference>
<accession>A0A224AUA0</accession>
<dbReference type="EMBL" id="BJHY01000001">
    <property type="protein sequence ID" value="GDY71487.1"/>
    <property type="molecule type" value="Genomic_DNA"/>
</dbReference>
<proteinExistence type="predicted"/>
<dbReference type="EMBL" id="LC315614">
    <property type="protein sequence ID" value="BBA21066.1"/>
    <property type="molecule type" value="Genomic_DNA"/>
</dbReference>
<dbReference type="AlphaFoldDB" id="A0A224AUA0"/>
<dbReference type="SUPFAM" id="SSF55961">
    <property type="entry name" value="Bet v1-like"/>
    <property type="match status" value="1"/>
</dbReference>
<reference evidence="1" key="1">
    <citation type="submission" date="2017-08" db="EMBL/GenBank/DDBJ databases">
        <title>Disruption of autoregulator-receptor homologue AvaR3 activates the production of cryptic phthoxazolin A in Streptomyces avermitilis.</title>
        <authorList>
            <person name="Suroto D.A."/>
            <person name="Kitani S."/>
            <person name="Miyamoto K."/>
            <person name="Sakihama Y."/>
            <person name="Arai M."/>
            <person name="Ikeda H."/>
            <person name="Nihira T."/>
        </authorList>
    </citation>
    <scope>NUCLEOTIDE SEQUENCE</scope>
    <source>
        <strain evidence="1">KA-320</strain>
    </source>
</reference>
<reference evidence="3 4" key="2">
    <citation type="submission" date="2019-04" db="EMBL/GenBank/DDBJ databases">
        <title>Draft genome sequences of Streptomyces avermitilis ATCC 31267.</title>
        <authorList>
            <person name="Komaki H."/>
            <person name="Tamura T."/>
            <person name="Hosoyama A."/>
        </authorList>
    </citation>
    <scope>NUCLEOTIDE SEQUENCE [LARGE SCALE GENOMIC DNA]</scope>
    <source>
        <strain evidence="3 4">ATCC 31267</strain>
    </source>
</reference>
<dbReference type="Pfam" id="PF10604">
    <property type="entry name" value="Polyketide_cyc2"/>
    <property type="match status" value="1"/>
</dbReference>
<dbReference type="CDD" id="cd07812">
    <property type="entry name" value="SRPBCC"/>
    <property type="match status" value="1"/>
</dbReference>